<protein>
    <submittedName>
        <fullName evidence="3">Protein-tyrosine-phosphatase</fullName>
    </submittedName>
</protein>
<dbReference type="GO" id="GO:0046685">
    <property type="term" value="P:response to arsenic-containing substance"/>
    <property type="evidence" value="ECO:0007669"/>
    <property type="project" value="UniProtKB-KW"/>
</dbReference>
<dbReference type="Gene3D" id="3.40.50.2300">
    <property type="match status" value="1"/>
</dbReference>
<reference evidence="4" key="1">
    <citation type="submission" date="2017-01" db="EMBL/GenBank/DDBJ databases">
        <authorList>
            <person name="Varghese N."/>
            <person name="Submissions S."/>
        </authorList>
    </citation>
    <scope>NUCLEOTIDE SEQUENCE [LARGE SCALE GENOMIC DNA]</scope>
    <source>
        <strain evidence="4">DSM 22306</strain>
    </source>
</reference>
<keyword evidence="1" id="KW-0059">Arsenical resistance</keyword>
<dbReference type="Proteomes" id="UP000185999">
    <property type="component" value="Unassembled WGS sequence"/>
</dbReference>
<dbReference type="OrthoDB" id="9793058at2"/>
<dbReference type="RefSeq" id="WP_054342603.1">
    <property type="nucleotide sequence ID" value="NZ_FTOE01000001.1"/>
</dbReference>
<gene>
    <name evidence="3" type="ORF">SAMN05421760_101406</name>
</gene>
<feature type="domain" description="Phosphotyrosine protein phosphatase I" evidence="2">
    <location>
        <begin position="7"/>
        <end position="132"/>
    </location>
</feature>
<dbReference type="InterPro" id="IPR023485">
    <property type="entry name" value="Ptyr_pPase"/>
</dbReference>
<proteinExistence type="predicted"/>
<evidence type="ECO:0000256" key="1">
    <source>
        <dbReference type="ARBA" id="ARBA00022849"/>
    </source>
</evidence>
<dbReference type="STRING" id="619304.SAMN05421760_101406"/>
<evidence type="ECO:0000313" key="4">
    <source>
        <dbReference type="Proteomes" id="UP000185999"/>
    </source>
</evidence>
<dbReference type="AlphaFoldDB" id="A0A1N7IZW7"/>
<name>A0A1N7IZW7_9GAMM</name>
<dbReference type="Pfam" id="PF01451">
    <property type="entry name" value="LMWPc"/>
    <property type="match status" value="1"/>
</dbReference>
<dbReference type="PANTHER" id="PTHR43428:SF1">
    <property type="entry name" value="ARSENATE REDUCTASE"/>
    <property type="match status" value="1"/>
</dbReference>
<dbReference type="InterPro" id="IPR036196">
    <property type="entry name" value="Ptyr_pPase_sf"/>
</dbReference>
<dbReference type="SMART" id="SM00226">
    <property type="entry name" value="LMWPc"/>
    <property type="match status" value="1"/>
</dbReference>
<evidence type="ECO:0000259" key="2">
    <source>
        <dbReference type="SMART" id="SM00226"/>
    </source>
</evidence>
<keyword evidence="4" id="KW-1185">Reference proteome</keyword>
<organism evidence="3 4">
    <name type="scientific">Neptunomonas antarctica</name>
    <dbReference type="NCBI Taxonomy" id="619304"/>
    <lineage>
        <taxon>Bacteria</taxon>
        <taxon>Pseudomonadati</taxon>
        <taxon>Pseudomonadota</taxon>
        <taxon>Gammaproteobacteria</taxon>
        <taxon>Oceanospirillales</taxon>
        <taxon>Oceanospirillaceae</taxon>
        <taxon>Neptunomonas</taxon>
    </lineage>
</organism>
<dbReference type="PANTHER" id="PTHR43428">
    <property type="entry name" value="ARSENATE REDUCTASE"/>
    <property type="match status" value="1"/>
</dbReference>
<evidence type="ECO:0000313" key="3">
    <source>
        <dbReference type="EMBL" id="SIS42682.1"/>
    </source>
</evidence>
<accession>A0A1N7IZW7</accession>
<dbReference type="SUPFAM" id="SSF52788">
    <property type="entry name" value="Phosphotyrosine protein phosphatases I"/>
    <property type="match status" value="1"/>
</dbReference>
<dbReference type="EMBL" id="FTOE01000001">
    <property type="protein sequence ID" value="SIS42682.1"/>
    <property type="molecule type" value="Genomic_DNA"/>
</dbReference>
<sequence length="136" mass="15511">MPETNLLKILFICRHNTVRSQIAEALANKLGKGKVYAMSAGPEPTAIPDYIQNWVDTLTDKKQALHCNSLEDMADQTFDLVITLCDTSHNALPTLPSDTQHIRWNFHHAENREAIKHVEIEIAERLRLMFIAKHLL</sequence>